<gene>
    <name evidence="1" type="ORF">MANES_14G131200</name>
</gene>
<evidence type="ECO:0000313" key="1">
    <source>
        <dbReference type="EMBL" id="OAY31675.1"/>
    </source>
</evidence>
<dbReference type="AlphaFoldDB" id="A0A251JCW4"/>
<dbReference type="EMBL" id="CM004400">
    <property type="protein sequence ID" value="OAY31671.1"/>
    <property type="molecule type" value="Genomic_DNA"/>
</dbReference>
<sequence>MKIIEQVKFGICPSSKDMGVRKITKTSCCLSLISQEWIANPGLNKEYQLWPAYPKWFDLKCELRLSNCVLVSFQRGISLFE</sequence>
<organism evidence="1">
    <name type="scientific">Manihot esculenta</name>
    <name type="common">Cassava</name>
    <name type="synonym">Jatropha manihot</name>
    <dbReference type="NCBI Taxonomy" id="3983"/>
    <lineage>
        <taxon>Eukaryota</taxon>
        <taxon>Viridiplantae</taxon>
        <taxon>Streptophyta</taxon>
        <taxon>Embryophyta</taxon>
        <taxon>Tracheophyta</taxon>
        <taxon>Spermatophyta</taxon>
        <taxon>Magnoliopsida</taxon>
        <taxon>eudicotyledons</taxon>
        <taxon>Gunneridae</taxon>
        <taxon>Pentapetalae</taxon>
        <taxon>rosids</taxon>
        <taxon>fabids</taxon>
        <taxon>Malpighiales</taxon>
        <taxon>Euphorbiaceae</taxon>
        <taxon>Crotonoideae</taxon>
        <taxon>Manihoteae</taxon>
        <taxon>Manihot</taxon>
    </lineage>
</organism>
<dbReference type="EMBL" id="CM004400">
    <property type="protein sequence ID" value="OAY31675.1"/>
    <property type="molecule type" value="Genomic_DNA"/>
</dbReference>
<reference evidence="1" key="1">
    <citation type="submission" date="2016-02" db="EMBL/GenBank/DDBJ databases">
        <title>WGS assembly of Manihot esculenta.</title>
        <authorList>
            <person name="Bredeson J.V."/>
            <person name="Prochnik S.E."/>
            <person name="Lyons J.B."/>
            <person name="Schmutz J."/>
            <person name="Grimwood J."/>
            <person name="Vrebalov J."/>
            <person name="Bart R.S."/>
            <person name="Amuge T."/>
            <person name="Ferguson M.E."/>
            <person name="Green R."/>
            <person name="Putnam N."/>
            <person name="Stites J."/>
            <person name="Rounsley S."/>
            <person name="Rokhsar D.S."/>
        </authorList>
    </citation>
    <scope>NUCLEOTIDE SEQUENCE [LARGE SCALE GENOMIC DNA]</scope>
    <source>
        <tissue evidence="1">Leaf</tissue>
    </source>
</reference>
<protein>
    <submittedName>
        <fullName evidence="1">Uncharacterized protein</fullName>
    </submittedName>
</protein>
<name>A0A251JCW4_MANES</name>
<dbReference type="EMBL" id="CM004400">
    <property type="protein sequence ID" value="OAY31672.1"/>
    <property type="molecule type" value="Genomic_DNA"/>
</dbReference>
<accession>A0A251JCW4</accession>
<proteinExistence type="predicted"/>